<dbReference type="PANTHER" id="PTHR35862">
    <property type="entry name" value="FELS-2 PROPHAGE PROTEIN"/>
    <property type="match status" value="1"/>
</dbReference>
<organism evidence="3 4">
    <name type="scientific">Kosakonia sacchari</name>
    <dbReference type="NCBI Taxonomy" id="1158459"/>
    <lineage>
        <taxon>Bacteria</taxon>
        <taxon>Pseudomonadati</taxon>
        <taxon>Pseudomonadota</taxon>
        <taxon>Gammaproteobacteria</taxon>
        <taxon>Enterobacterales</taxon>
        <taxon>Enterobacteriaceae</taxon>
        <taxon>Kosakonia</taxon>
    </lineage>
</organism>
<proteinExistence type="predicted"/>
<comment type="caution">
    <text evidence="3">The sequence shown here is derived from an EMBL/GenBank/DDBJ whole genome shotgun (WGS) entry which is preliminary data.</text>
</comment>
<dbReference type="InterPro" id="IPR014507">
    <property type="entry name" value="Baseplate_assembly_J_pred"/>
</dbReference>
<dbReference type="PANTHER" id="PTHR35862:SF1">
    <property type="entry name" value="FELS-2 PROPHAGE PROTEIN"/>
    <property type="match status" value="1"/>
</dbReference>
<dbReference type="InterPro" id="IPR058530">
    <property type="entry name" value="Baseplate_J-like_C"/>
</dbReference>
<dbReference type="Proteomes" id="UP000183569">
    <property type="component" value="Unassembled WGS sequence"/>
</dbReference>
<sequence>MPIIDLSQLPAPDVVEELDYEAILNDRKATLISLFPADEQEALARTLALESEPLTKFLQENAYREMMWRSRVNEAARAVMLAYAAGKDLDVMAANSNTARLMVSPADESTIPPTPAVMESDKDLRLRAQQAFEGLSVAGPEGAYEYHGRSADGRVADISVISPNPAYITISVLSREGDGRASDELIAIVDKALNAEDVRPVGDRVTVQSAEIVPYQINATLYFYPGPESEPIRQAAEQQLKAYINAQRRLGRDIRQSAIYAALHVEGVQRVELSAPQSDLVLAKNQASYCTAWSINAGGTDE</sequence>
<dbReference type="InterPro" id="IPR052726">
    <property type="entry name" value="Phage_Baseplate_Hub"/>
</dbReference>
<dbReference type="Pfam" id="PF26078">
    <property type="entry name" value="Baseplate_J_M"/>
    <property type="match status" value="1"/>
</dbReference>
<dbReference type="GeneID" id="23843641"/>
<gene>
    <name evidence="3" type="ORF">SAMN02927897_04468</name>
</gene>
<dbReference type="RefSeq" id="WP_017459938.1">
    <property type="nucleotide sequence ID" value="NZ_CP016337.1"/>
</dbReference>
<evidence type="ECO:0000259" key="1">
    <source>
        <dbReference type="Pfam" id="PF26078"/>
    </source>
</evidence>
<evidence type="ECO:0000313" key="4">
    <source>
        <dbReference type="Proteomes" id="UP000183569"/>
    </source>
</evidence>
<evidence type="ECO:0000259" key="2">
    <source>
        <dbReference type="Pfam" id="PF26079"/>
    </source>
</evidence>
<dbReference type="Pfam" id="PF26079">
    <property type="entry name" value="Baseplate_J_C"/>
    <property type="match status" value="1"/>
</dbReference>
<accession>A0A1G4ZBG9</accession>
<dbReference type="AlphaFoldDB" id="A0A1G4ZBG9"/>
<protein>
    <submittedName>
        <fullName evidence="3">Phage-related baseplate assembly protein</fullName>
    </submittedName>
</protein>
<dbReference type="InterPro" id="IPR058531">
    <property type="entry name" value="Baseplate_J_M"/>
</dbReference>
<dbReference type="EMBL" id="FMUI01000021">
    <property type="protein sequence ID" value="SCX63039.1"/>
    <property type="molecule type" value="Genomic_DNA"/>
</dbReference>
<reference evidence="3 4" key="1">
    <citation type="submission" date="2016-10" db="EMBL/GenBank/DDBJ databases">
        <authorList>
            <person name="Varghese N."/>
            <person name="Submissions S."/>
        </authorList>
    </citation>
    <scope>NUCLEOTIDE SEQUENCE [LARGE SCALE GENOMIC DNA]</scope>
    <source>
        <strain evidence="3 4">CGMCC 1.12102</strain>
    </source>
</reference>
<feature type="domain" description="Baseplate J-like C-terminal" evidence="2">
    <location>
        <begin position="215"/>
        <end position="287"/>
    </location>
</feature>
<dbReference type="PIRSF" id="PIRSF020481">
    <property type="entry name" value="BAP"/>
    <property type="match status" value="1"/>
</dbReference>
<evidence type="ECO:0000313" key="3">
    <source>
        <dbReference type="EMBL" id="SCX63039.1"/>
    </source>
</evidence>
<feature type="domain" description="Baseplate J-like central" evidence="1">
    <location>
        <begin position="137"/>
        <end position="208"/>
    </location>
</feature>
<name>A0A1G4ZBG9_9ENTR</name>